<keyword evidence="1" id="KW-0560">Oxidoreductase</keyword>
<dbReference type="AlphaFoldDB" id="A0A158AI68"/>
<name>A0A158AI68_9BURK</name>
<dbReference type="PANTHER" id="PTHR13847:SF281">
    <property type="entry name" value="FAD DEPENDENT OXIDOREDUCTASE DOMAIN-CONTAINING PROTEIN"/>
    <property type="match status" value="1"/>
</dbReference>
<dbReference type="Gene3D" id="3.50.50.60">
    <property type="entry name" value="FAD/NAD(P)-binding domain"/>
    <property type="match status" value="1"/>
</dbReference>
<dbReference type="PANTHER" id="PTHR13847">
    <property type="entry name" value="SARCOSINE DEHYDROGENASE-RELATED"/>
    <property type="match status" value="1"/>
</dbReference>
<dbReference type="SUPFAM" id="SSF51905">
    <property type="entry name" value="FAD/NAD(P)-binding domain"/>
    <property type="match status" value="1"/>
</dbReference>
<dbReference type="InterPro" id="IPR036188">
    <property type="entry name" value="FAD/NAD-bd_sf"/>
</dbReference>
<evidence type="ECO:0000313" key="3">
    <source>
        <dbReference type="EMBL" id="SAK57601.1"/>
    </source>
</evidence>
<dbReference type="GO" id="GO:0016491">
    <property type="term" value="F:oxidoreductase activity"/>
    <property type="evidence" value="ECO:0007669"/>
    <property type="project" value="UniProtKB-KW"/>
</dbReference>
<gene>
    <name evidence="3" type="ORF">AWB75_02246</name>
</gene>
<dbReference type="EMBL" id="FCOF02000008">
    <property type="protein sequence ID" value="SAK57601.1"/>
    <property type="molecule type" value="Genomic_DNA"/>
</dbReference>
<accession>A0A158AI68</accession>
<protein>
    <submittedName>
        <fullName evidence="3">FAD dependent oxidoreductase</fullName>
    </submittedName>
</protein>
<evidence type="ECO:0000256" key="1">
    <source>
        <dbReference type="ARBA" id="ARBA00023002"/>
    </source>
</evidence>
<reference evidence="3" key="1">
    <citation type="submission" date="2016-01" db="EMBL/GenBank/DDBJ databases">
        <authorList>
            <person name="Peeters C."/>
        </authorList>
    </citation>
    <scope>NUCLEOTIDE SEQUENCE [LARGE SCALE GENOMIC DNA]</scope>
    <source>
        <strain evidence="3">LMG 29318</strain>
    </source>
</reference>
<feature type="domain" description="FAD dependent oxidoreductase" evidence="2">
    <location>
        <begin position="37"/>
        <end position="389"/>
    </location>
</feature>
<evidence type="ECO:0000259" key="2">
    <source>
        <dbReference type="Pfam" id="PF01266"/>
    </source>
</evidence>
<keyword evidence="4" id="KW-1185">Reference proteome</keyword>
<sequence length="432" mass="46306">MNPHLNTSALPLPPSLWAATAEPAVAAPPLADSKAVDVAIVGAGFTGLSCALHLAQSGASVCVIDANEPGWGASGRNGGQVIPGLKYDPDDLLRRFGMADGEAIVRMIGGAADTVFDLIARYHIACDATRNGWIQPTHSEKLIGVLHARARQWEARGAPVELLDRAQVSKRLGTDAYIGGWIDLRAGSVQPLSYARGLARAAIAHGVAIHGATRATKLEASESGWRIDTAHGPHIHARQVLIATNGYTDALWPRLAQSVIAANSFIVATKPLPDETGARILPGREVASDSRRLLLYFRRDAHGRFLMGGRGPFREPRDAADWAHLERAARLLYPQLKDIEYEYRWAGRIAITRDFLPHVHLPAKGLTIALGYNGRGIAMATTIGKHLAAHLAGVARGLPLPPASIEPIPLHALQRFYISAGVAWYALLDALS</sequence>
<organism evidence="3 4">
    <name type="scientific">Caballeronia catudaia</name>
    <dbReference type="NCBI Taxonomy" id="1777136"/>
    <lineage>
        <taxon>Bacteria</taxon>
        <taxon>Pseudomonadati</taxon>
        <taxon>Pseudomonadota</taxon>
        <taxon>Betaproteobacteria</taxon>
        <taxon>Burkholderiales</taxon>
        <taxon>Burkholderiaceae</taxon>
        <taxon>Caballeronia</taxon>
    </lineage>
</organism>
<dbReference type="InterPro" id="IPR006076">
    <property type="entry name" value="FAD-dep_OxRdtase"/>
</dbReference>
<dbReference type="OrthoDB" id="9342835at2"/>
<evidence type="ECO:0000313" key="4">
    <source>
        <dbReference type="Proteomes" id="UP000054870"/>
    </source>
</evidence>
<dbReference type="RefSeq" id="WP_061124163.1">
    <property type="nucleotide sequence ID" value="NZ_FCOF02000008.1"/>
</dbReference>
<dbReference type="Proteomes" id="UP000054870">
    <property type="component" value="Unassembled WGS sequence"/>
</dbReference>
<dbReference type="Gene3D" id="3.30.9.10">
    <property type="entry name" value="D-Amino Acid Oxidase, subunit A, domain 2"/>
    <property type="match status" value="1"/>
</dbReference>
<proteinExistence type="predicted"/>
<dbReference type="Pfam" id="PF01266">
    <property type="entry name" value="DAO"/>
    <property type="match status" value="1"/>
</dbReference>
<comment type="caution">
    <text evidence="3">The sequence shown here is derived from an EMBL/GenBank/DDBJ whole genome shotgun (WGS) entry which is preliminary data.</text>
</comment>
<dbReference type="GO" id="GO:0005737">
    <property type="term" value="C:cytoplasm"/>
    <property type="evidence" value="ECO:0007669"/>
    <property type="project" value="TreeGrafter"/>
</dbReference>